<sequence>MGDKVGLRAPKCYYSSKSVPVVVMEDLKMKGYSMMSPKFGMKETHIKWALDQFARLHAYSHALMTNNSDKEQELTEILRMKEDLDVSAVLALHESIYKGQVKALEHGGRKDLAERFEAVIPQAEYVIRSAFKNFDSNFCVINHGDGWTNNFMFKHDKEGNLEDGVILDWQFPFYSSPVKDLAIFFGFSISPKERKEHTKSYLRFYYDRLSFHMDVLGLDVSQLYPFESMIQEYEDKYPILYFLTAQMLPIFYMKSSIPEDDKVPIDISSERCTSMWEELILKIAKKDPYFLMSLLNFMRKLLQKDLYNYIQF</sequence>
<evidence type="ECO:0000259" key="1">
    <source>
        <dbReference type="SMART" id="SM00587"/>
    </source>
</evidence>
<feature type="domain" description="CHK kinase-like" evidence="1">
    <location>
        <begin position="22"/>
        <end position="215"/>
    </location>
</feature>
<dbReference type="Pfam" id="PF02958">
    <property type="entry name" value="EcKL"/>
    <property type="match status" value="1"/>
</dbReference>
<dbReference type="Proteomes" id="UP000675881">
    <property type="component" value="Chromosome 3"/>
</dbReference>
<dbReference type="InterPro" id="IPR004119">
    <property type="entry name" value="EcKL"/>
</dbReference>
<dbReference type="SUPFAM" id="SSF56112">
    <property type="entry name" value="Protein kinase-like (PK-like)"/>
    <property type="match status" value="1"/>
</dbReference>
<reference evidence="2" key="1">
    <citation type="submission" date="2021-02" db="EMBL/GenBank/DDBJ databases">
        <authorList>
            <person name="Bekaert M."/>
        </authorList>
    </citation>
    <scope>NUCLEOTIDE SEQUENCE</scope>
    <source>
        <strain evidence="2">IoA-00</strain>
    </source>
</reference>
<keyword evidence="3" id="KW-1185">Reference proteome</keyword>
<evidence type="ECO:0000313" key="2">
    <source>
        <dbReference type="EMBL" id="CAF2880665.1"/>
    </source>
</evidence>
<dbReference type="Gene3D" id="3.90.1200.10">
    <property type="match status" value="1"/>
</dbReference>
<gene>
    <name evidence="2" type="ORF">LSAA_7174</name>
</gene>
<evidence type="ECO:0000313" key="3">
    <source>
        <dbReference type="Proteomes" id="UP000675881"/>
    </source>
</evidence>
<organism evidence="2 3">
    <name type="scientific">Lepeophtheirus salmonis</name>
    <name type="common">Salmon louse</name>
    <name type="synonym">Caligus salmonis</name>
    <dbReference type="NCBI Taxonomy" id="72036"/>
    <lineage>
        <taxon>Eukaryota</taxon>
        <taxon>Metazoa</taxon>
        <taxon>Ecdysozoa</taxon>
        <taxon>Arthropoda</taxon>
        <taxon>Crustacea</taxon>
        <taxon>Multicrustacea</taxon>
        <taxon>Hexanauplia</taxon>
        <taxon>Copepoda</taxon>
        <taxon>Siphonostomatoida</taxon>
        <taxon>Caligidae</taxon>
        <taxon>Lepeophtheirus</taxon>
    </lineage>
</organism>
<name>A0A7R8H6D2_LEPSM</name>
<dbReference type="AlphaFoldDB" id="A0A7R8H6D2"/>
<dbReference type="SMART" id="SM00587">
    <property type="entry name" value="CHK"/>
    <property type="match status" value="1"/>
</dbReference>
<proteinExistence type="predicted"/>
<dbReference type="InterPro" id="IPR011009">
    <property type="entry name" value="Kinase-like_dom_sf"/>
</dbReference>
<accession>A0A7R8H6D2</accession>
<dbReference type="PANTHER" id="PTHR11012">
    <property type="entry name" value="PROTEIN KINASE-LIKE DOMAIN-CONTAINING"/>
    <property type="match status" value="1"/>
</dbReference>
<dbReference type="InterPro" id="IPR015897">
    <property type="entry name" value="CHK_kinase-like"/>
</dbReference>
<protein>
    <submittedName>
        <fullName evidence="2">(salmon louse) hypothetical protein</fullName>
    </submittedName>
</protein>
<dbReference type="EMBL" id="HG994582">
    <property type="protein sequence ID" value="CAF2880665.1"/>
    <property type="molecule type" value="Genomic_DNA"/>
</dbReference>
<dbReference type="OrthoDB" id="5915577at2759"/>
<dbReference type="PANTHER" id="PTHR11012:SF30">
    <property type="entry name" value="PROTEIN KINASE-LIKE DOMAIN-CONTAINING"/>
    <property type="match status" value="1"/>
</dbReference>